<organism evidence="1 2">
    <name type="scientific">Lactiplantibacillus plantarum</name>
    <name type="common">Lactobacillus plantarum</name>
    <dbReference type="NCBI Taxonomy" id="1590"/>
    <lineage>
        <taxon>Bacteria</taxon>
        <taxon>Bacillati</taxon>
        <taxon>Bacillota</taxon>
        <taxon>Bacilli</taxon>
        <taxon>Lactobacillales</taxon>
        <taxon>Lactobacillaceae</taxon>
        <taxon>Lactiplantibacillus</taxon>
    </lineage>
</organism>
<comment type="caution">
    <text evidence="1">The sequence shown here is derived from an EMBL/GenBank/DDBJ whole genome shotgun (WGS) entry which is preliminary data.</text>
</comment>
<gene>
    <name evidence="1" type="ORF">Lp19_2737</name>
</gene>
<accession>A0A162GD82</accession>
<dbReference type="EMBL" id="LUXM01000038">
    <property type="protein sequence ID" value="KZU92755.1"/>
    <property type="molecule type" value="Genomic_DNA"/>
</dbReference>
<dbReference type="PATRIC" id="fig|1590.154.peg.3101"/>
<sequence length="72" mass="7992">MSQYGILDTTAGDLVQGKVFATRGLAQQWLLANFPSLVDTENNRGHYLGGQRQSLRVLTHPLRIVRLGAIEE</sequence>
<protein>
    <submittedName>
        <fullName evidence="1">Uncharacterized protein</fullName>
    </submittedName>
</protein>
<reference evidence="1 2" key="1">
    <citation type="submission" date="2016-03" db="EMBL/GenBank/DDBJ databases">
        <title>Comparative genomics of 54 Lactobacillus plantarum strains reveals genomic uncoupling from niche constraints.</title>
        <authorList>
            <person name="Martino M.E."/>
        </authorList>
    </citation>
    <scope>NUCLEOTIDE SEQUENCE [LARGE SCALE GENOMIC DNA]</scope>
    <source>
        <strain evidence="1 2">19.1</strain>
    </source>
</reference>
<name>A0A162GD82_LACPN</name>
<dbReference type="RefSeq" id="WP_016526759.1">
    <property type="nucleotide sequence ID" value="NZ_CAXLKQ010000066.1"/>
</dbReference>
<proteinExistence type="predicted"/>
<dbReference type="AlphaFoldDB" id="A0A162GD82"/>
<evidence type="ECO:0000313" key="1">
    <source>
        <dbReference type="EMBL" id="KZU92755.1"/>
    </source>
</evidence>
<evidence type="ECO:0000313" key="2">
    <source>
        <dbReference type="Proteomes" id="UP000076882"/>
    </source>
</evidence>
<dbReference type="Proteomes" id="UP000076882">
    <property type="component" value="Unassembled WGS sequence"/>
</dbReference>